<feature type="transmembrane region" description="Helical" evidence="7">
    <location>
        <begin position="20"/>
        <end position="38"/>
    </location>
</feature>
<comment type="function">
    <text evidence="7">Catalyzes the transfer of the diacylglyceryl group from phosphatidylglycerol to the sulfhydryl group of the N-terminal cysteine of a prolipoprotein, the first step in the formation of mature lipoproteins.</text>
</comment>
<dbReference type="HAMAP" id="MF_01147">
    <property type="entry name" value="Lgt"/>
    <property type="match status" value="1"/>
</dbReference>
<keyword evidence="5 7" id="KW-1133">Transmembrane helix</keyword>
<keyword evidence="6 7" id="KW-0472">Membrane</keyword>
<reference evidence="10" key="3">
    <citation type="submission" date="2023-12" db="EMBL/GenBank/DDBJ databases">
        <title>Isolation of organohalide respiring bacteria Dehalococcoides mccartyi strain GPTCE1 in groundwater collected near a chemical plant in Suzhou, China.</title>
        <authorList>
            <person name="Liu G."/>
        </authorList>
    </citation>
    <scope>NUCLEOTIDE SEQUENCE</scope>
    <source>
        <strain evidence="10">GPTCE1</strain>
    </source>
</reference>
<name>A0A0V8LXC4_9CHLR</name>
<dbReference type="PANTHER" id="PTHR30589">
    <property type="entry name" value="PROLIPOPROTEIN DIACYLGLYCERYL TRANSFERASE"/>
    <property type="match status" value="1"/>
</dbReference>
<sequence length="260" mass="28430">MFEINVDPVAFSIGSLVVKWYGIMMALGVIALVSWIFWRIKRGADISYDTVLTAAIIAIPSGIIFSKLLHVIDAWEYYSLNPGAILSGEGLTIFGAIIGATIGLWIYSRYSHFNLGYLLDVAVPGILLGQAIGRVGCLLNGCCYGEYGGSGCSVIYTNPASAAPYGVEVVPTQAYEIIFLLCLFAFSLFIAKKLRPDGQLFLLYISLYAAWRVAIGFVRVNDDFALGLEQAQVVGLILIALAVPFFIYRLRKQKEADKNT</sequence>
<dbReference type="EC" id="2.5.1.145" evidence="7"/>
<evidence type="ECO:0000256" key="4">
    <source>
        <dbReference type="ARBA" id="ARBA00022692"/>
    </source>
</evidence>
<feature type="transmembrane region" description="Helical" evidence="7">
    <location>
        <begin position="50"/>
        <end position="72"/>
    </location>
</feature>
<dbReference type="AlphaFoldDB" id="A0A0V8LXC4"/>
<dbReference type="Proteomes" id="UP000218257">
    <property type="component" value="Chromosome"/>
</dbReference>
<dbReference type="Proteomes" id="UP001327986">
    <property type="component" value="Chromosome"/>
</dbReference>
<evidence type="ECO:0000313" key="11">
    <source>
        <dbReference type="Proteomes" id="UP000053577"/>
    </source>
</evidence>
<feature type="binding site" evidence="7">
    <location>
        <position position="134"/>
    </location>
    <ligand>
        <name>a 1,2-diacyl-sn-glycero-3-phospho-(1'-sn-glycerol)</name>
        <dbReference type="ChEBI" id="CHEBI:64716"/>
    </ligand>
</feature>
<evidence type="ECO:0000313" key="9">
    <source>
        <dbReference type="EMBL" id="KSV16096.1"/>
    </source>
</evidence>
<keyword evidence="3 7" id="KW-0808">Transferase</keyword>
<dbReference type="GO" id="GO:0008961">
    <property type="term" value="F:phosphatidylglycerol-prolipoprotein diacylglyceryl transferase activity"/>
    <property type="evidence" value="ECO:0007669"/>
    <property type="project" value="UniProtKB-UniRule"/>
</dbReference>
<evidence type="ECO:0000256" key="2">
    <source>
        <dbReference type="ARBA" id="ARBA00022475"/>
    </source>
</evidence>
<dbReference type="eggNOG" id="COG0682">
    <property type="taxonomic scope" value="Bacteria"/>
</dbReference>
<dbReference type="GO" id="GO:0005886">
    <property type="term" value="C:plasma membrane"/>
    <property type="evidence" value="ECO:0007669"/>
    <property type="project" value="UniProtKB-SubCell"/>
</dbReference>
<feature type="transmembrane region" description="Helical" evidence="7">
    <location>
        <begin position="174"/>
        <end position="191"/>
    </location>
</feature>
<evidence type="ECO:0000256" key="3">
    <source>
        <dbReference type="ARBA" id="ARBA00022679"/>
    </source>
</evidence>
<protein>
    <recommendedName>
        <fullName evidence="7">Phosphatidylglycerol--prolipoprotein diacylglyceryl transferase</fullName>
        <ecNumber evidence="7">2.5.1.145</ecNumber>
    </recommendedName>
</protein>
<feature type="transmembrane region" description="Helical" evidence="7">
    <location>
        <begin position="200"/>
        <end position="218"/>
    </location>
</feature>
<dbReference type="InterPro" id="IPR001640">
    <property type="entry name" value="Lgt"/>
</dbReference>
<organism evidence="9 11">
    <name type="scientific">Dehalococcoides mccartyi</name>
    <dbReference type="NCBI Taxonomy" id="61435"/>
    <lineage>
        <taxon>Bacteria</taxon>
        <taxon>Bacillati</taxon>
        <taxon>Chloroflexota</taxon>
        <taxon>Dehalococcoidia</taxon>
        <taxon>Dehalococcoidales</taxon>
        <taxon>Dehalococcoidaceae</taxon>
        <taxon>Dehalococcoides</taxon>
    </lineage>
</organism>
<evidence type="ECO:0000256" key="1">
    <source>
        <dbReference type="ARBA" id="ARBA00007150"/>
    </source>
</evidence>
<dbReference type="Pfam" id="PF01790">
    <property type="entry name" value="LGT"/>
    <property type="match status" value="1"/>
</dbReference>
<comment type="catalytic activity">
    <reaction evidence="7">
        <text>L-cysteinyl-[prolipoprotein] + a 1,2-diacyl-sn-glycero-3-phospho-(1'-sn-glycerol) = an S-1,2-diacyl-sn-glyceryl-L-cysteinyl-[prolipoprotein] + sn-glycerol 1-phosphate + H(+)</text>
        <dbReference type="Rhea" id="RHEA:56712"/>
        <dbReference type="Rhea" id="RHEA-COMP:14679"/>
        <dbReference type="Rhea" id="RHEA-COMP:14680"/>
        <dbReference type="ChEBI" id="CHEBI:15378"/>
        <dbReference type="ChEBI" id="CHEBI:29950"/>
        <dbReference type="ChEBI" id="CHEBI:57685"/>
        <dbReference type="ChEBI" id="CHEBI:64716"/>
        <dbReference type="ChEBI" id="CHEBI:140658"/>
        <dbReference type="EC" id="2.5.1.145"/>
    </reaction>
</comment>
<feature type="transmembrane region" description="Helical" evidence="7">
    <location>
        <begin position="114"/>
        <end position="132"/>
    </location>
</feature>
<dbReference type="EMBL" id="CP141531">
    <property type="protein sequence ID" value="WRO07445.1"/>
    <property type="molecule type" value="Genomic_DNA"/>
</dbReference>
<dbReference type="RefSeq" id="WP_041342339.1">
    <property type="nucleotide sequence ID" value="NZ_AP017649.1"/>
</dbReference>
<evidence type="ECO:0000313" key="12">
    <source>
        <dbReference type="Proteomes" id="UP000218257"/>
    </source>
</evidence>
<reference evidence="8 12" key="2">
    <citation type="journal article" date="2017" name="Sci. Rep.">
        <title>Isolation and genomic characterization of a Dehalococcoides strain suggests genomic rearrangement during culture.</title>
        <authorList>
            <person name="Yohda M."/>
            <person name="Ikegami K."/>
            <person name="Aita Y."/>
            <person name="Kitajima M."/>
            <person name="Takechi A."/>
            <person name="Iwamoto M."/>
            <person name="Fukuda T."/>
            <person name="Tamura N."/>
            <person name="Shibasaki J."/>
            <person name="Koike S."/>
            <person name="Komatsu D."/>
            <person name="Miyagi S."/>
            <person name="Nishimura M."/>
            <person name="Uchino Y."/>
            <person name="Shiroma A."/>
            <person name="Shimoji M."/>
            <person name="Tamotsu H."/>
            <person name="Ashimine N."/>
            <person name="Shinzato M."/>
            <person name="Ohki S."/>
            <person name="Nakano K."/>
            <person name="Teruya K."/>
            <person name="Satou K."/>
            <person name="Hirano T."/>
            <person name="Yagi O."/>
        </authorList>
    </citation>
    <scope>NUCLEOTIDE SEQUENCE [LARGE SCALE GENOMIC DNA]</scope>
    <source>
        <strain evidence="8 12">UCH-ATV1</strain>
    </source>
</reference>
<gene>
    <name evidence="7" type="primary">lgt</name>
    <name evidence="9" type="ORF">DA01_08405</name>
    <name evidence="8" type="ORF">DEHALATV1_0795</name>
    <name evidence="10" type="ORF">VLL09_00685</name>
</gene>
<dbReference type="Proteomes" id="UP000053577">
    <property type="component" value="Unassembled WGS sequence"/>
</dbReference>
<feature type="transmembrane region" description="Helical" evidence="7">
    <location>
        <begin position="230"/>
        <end position="248"/>
    </location>
</feature>
<dbReference type="GO" id="GO:0042158">
    <property type="term" value="P:lipoprotein biosynthetic process"/>
    <property type="evidence" value="ECO:0007669"/>
    <property type="project" value="UniProtKB-UniRule"/>
</dbReference>
<dbReference type="UniPathway" id="UPA00664"/>
<evidence type="ECO:0000256" key="6">
    <source>
        <dbReference type="ARBA" id="ARBA00023136"/>
    </source>
</evidence>
<dbReference type="EMBL" id="JGYD01000029">
    <property type="protein sequence ID" value="KSV16096.1"/>
    <property type="molecule type" value="Genomic_DNA"/>
</dbReference>
<comment type="similarity">
    <text evidence="1 7">Belongs to the Lgt family.</text>
</comment>
<dbReference type="EMBL" id="AP017649">
    <property type="protein sequence ID" value="BAZ97423.1"/>
    <property type="molecule type" value="Genomic_DNA"/>
</dbReference>
<feature type="transmembrane region" description="Helical" evidence="7">
    <location>
        <begin position="84"/>
        <end position="107"/>
    </location>
</feature>
<accession>A0A0V8LXC4</accession>
<evidence type="ECO:0000313" key="8">
    <source>
        <dbReference type="EMBL" id="BAZ97423.1"/>
    </source>
</evidence>
<evidence type="ECO:0000313" key="10">
    <source>
        <dbReference type="EMBL" id="WRO07445.1"/>
    </source>
</evidence>
<evidence type="ECO:0000256" key="7">
    <source>
        <dbReference type="HAMAP-Rule" id="MF_01147"/>
    </source>
</evidence>
<comment type="subcellular location">
    <subcellularLocation>
        <location evidence="7">Cell membrane</location>
        <topology evidence="7">Multi-pass membrane protein</topology>
    </subcellularLocation>
</comment>
<evidence type="ECO:0000256" key="5">
    <source>
        <dbReference type="ARBA" id="ARBA00022989"/>
    </source>
</evidence>
<keyword evidence="2 7" id="KW-1003">Cell membrane</keyword>
<proteinExistence type="inferred from homology"/>
<dbReference type="PANTHER" id="PTHR30589:SF0">
    <property type="entry name" value="PHOSPHATIDYLGLYCEROL--PROLIPOPROTEIN DIACYLGLYCERYL TRANSFERASE"/>
    <property type="match status" value="1"/>
</dbReference>
<reference evidence="9 11" key="1">
    <citation type="journal article" date="2015" name="Sci. Rep.">
        <title>A comparative genomics and reductive dehalogenase gene transcription study of two chloroethene-respiring bacteria, Dehalococcoides mccartyi strains MB and 11a.</title>
        <authorList>
            <person name="Low A."/>
            <person name="Shen Z."/>
            <person name="Cheng D."/>
            <person name="Rogers M.J."/>
            <person name="Lee P.K."/>
            <person name="He J."/>
        </authorList>
    </citation>
    <scope>NUCLEOTIDE SEQUENCE [LARGE SCALE GENOMIC DNA]</scope>
    <source>
        <strain evidence="9 11">MB</strain>
    </source>
</reference>
<dbReference type="OrthoDB" id="871140at2"/>
<comment type="pathway">
    <text evidence="7">Protein modification; lipoprotein biosynthesis (diacylglyceryl transfer).</text>
</comment>
<dbReference type="PATRIC" id="fig|61435.5.peg.1652"/>
<keyword evidence="4 7" id="KW-0812">Transmembrane</keyword>